<dbReference type="EMBL" id="UOEC01000207">
    <property type="protein sequence ID" value="VAW03164.1"/>
    <property type="molecule type" value="Genomic_DNA"/>
</dbReference>
<dbReference type="Gene3D" id="3.30.420.10">
    <property type="entry name" value="Ribonuclease H-like superfamily/Ribonuclease H"/>
    <property type="match status" value="1"/>
</dbReference>
<name>A0A3B0T2X0_9ZZZZ</name>
<dbReference type="InterPro" id="IPR036420">
    <property type="entry name" value="BRCT_dom_sf"/>
</dbReference>
<dbReference type="InterPro" id="IPR036397">
    <property type="entry name" value="RNaseH_sf"/>
</dbReference>
<dbReference type="CDD" id="cd17748">
    <property type="entry name" value="BRCT_DNA_ligase_like"/>
    <property type="match status" value="1"/>
</dbReference>
<protein>
    <recommendedName>
        <fullName evidence="1">Exonuclease domain-containing protein</fullName>
    </recommendedName>
</protein>
<dbReference type="CDD" id="cd06130">
    <property type="entry name" value="DNA_pol_III_epsilon_like"/>
    <property type="match status" value="1"/>
</dbReference>
<dbReference type="SUPFAM" id="SSF52113">
    <property type="entry name" value="BRCT domain"/>
    <property type="match status" value="1"/>
</dbReference>
<dbReference type="SUPFAM" id="SSF53098">
    <property type="entry name" value="Ribonuclease H-like"/>
    <property type="match status" value="1"/>
</dbReference>
<gene>
    <name evidence="2" type="ORF">MNBD_ALPHA08-2065</name>
</gene>
<dbReference type="InterPro" id="IPR012337">
    <property type="entry name" value="RNaseH-like_sf"/>
</dbReference>
<dbReference type="FunFam" id="3.30.420.10:FF:000045">
    <property type="entry name" value="3'-5' exonuclease DinG"/>
    <property type="match status" value="1"/>
</dbReference>
<organism evidence="2">
    <name type="scientific">hydrothermal vent metagenome</name>
    <dbReference type="NCBI Taxonomy" id="652676"/>
    <lineage>
        <taxon>unclassified sequences</taxon>
        <taxon>metagenomes</taxon>
        <taxon>ecological metagenomes</taxon>
    </lineage>
</organism>
<proteinExistence type="predicted"/>
<accession>A0A3B0T2X0</accession>
<dbReference type="Gene3D" id="3.40.50.10190">
    <property type="entry name" value="BRCT domain"/>
    <property type="match status" value="1"/>
</dbReference>
<sequence>MEFTAIDIETANEDYSSICQIGAVRVKNFEIIDEWKTYVNPQQKFLQKNSNIHGIALRHVSSSPTFPQVFKKLNSFIGGCVCIAHGSFDRGSIGQAIEKHDLTEIDCNWLDTTKVVRRLWPELSTRGYGLANVCEMIGYEFRHHDALEDAKAAAYIMLLAIEESGRDLEFWLDRTQRSIPGTSYPERVSRKGLSDGALAGNTLVFTGSLNIGRSAAADKAAEGGCEVAISVTKKTTILVVGDQDLSVLAGHNKSAKHRKAEKLIEQGQRLKILGETEFLNLLKSSG</sequence>
<dbReference type="GO" id="GO:0005829">
    <property type="term" value="C:cytosol"/>
    <property type="evidence" value="ECO:0007669"/>
    <property type="project" value="TreeGrafter"/>
</dbReference>
<dbReference type="AlphaFoldDB" id="A0A3B0T2X0"/>
<feature type="domain" description="Exonuclease" evidence="1">
    <location>
        <begin position="2"/>
        <end position="166"/>
    </location>
</feature>
<reference evidence="2" key="1">
    <citation type="submission" date="2018-06" db="EMBL/GenBank/DDBJ databases">
        <authorList>
            <person name="Zhirakovskaya E."/>
        </authorList>
    </citation>
    <scope>NUCLEOTIDE SEQUENCE</scope>
</reference>
<dbReference type="InterPro" id="IPR013520">
    <property type="entry name" value="Ribonucl_H"/>
</dbReference>
<dbReference type="GO" id="GO:0003676">
    <property type="term" value="F:nucleic acid binding"/>
    <property type="evidence" value="ECO:0007669"/>
    <property type="project" value="InterPro"/>
</dbReference>
<dbReference type="GO" id="GO:0008408">
    <property type="term" value="F:3'-5' exonuclease activity"/>
    <property type="evidence" value="ECO:0007669"/>
    <property type="project" value="TreeGrafter"/>
</dbReference>
<dbReference type="SMART" id="SM00479">
    <property type="entry name" value="EXOIII"/>
    <property type="match status" value="1"/>
</dbReference>
<evidence type="ECO:0000313" key="2">
    <source>
        <dbReference type="EMBL" id="VAW03164.1"/>
    </source>
</evidence>
<dbReference type="PANTHER" id="PTHR30231">
    <property type="entry name" value="DNA POLYMERASE III SUBUNIT EPSILON"/>
    <property type="match status" value="1"/>
</dbReference>
<dbReference type="Pfam" id="PF00929">
    <property type="entry name" value="RNase_T"/>
    <property type="match status" value="1"/>
</dbReference>
<dbReference type="PANTHER" id="PTHR30231:SF42">
    <property type="entry name" value="EXONUCLEASE"/>
    <property type="match status" value="1"/>
</dbReference>
<evidence type="ECO:0000259" key="1">
    <source>
        <dbReference type="SMART" id="SM00479"/>
    </source>
</evidence>